<dbReference type="EMBL" id="SACQ01000001">
    <property type="protein sequence ID" value="RVU32333.1"/>
    <property type="molecule type" value="Genomic_DNA"/>
</dbReference>
<dbReference type="Pfam" id="PF01118">
    <property type="entry name" value="Semialdhyde_dh"/>
    <property type="match status" value="1"/>
</dbReference>
<dbReference type="SMART" id="SM00859">
    <property type="entry name" value="Semialdhyde_dh"/>
    <property type="match status" value="1"/>
</dbReference>
<evidence type="ECO:0000256" key="1">
    <source>
        <dbReference type="ARBA" id="ARBA00010584"/>
    </source>
</evidence>
<dbReference type="NCBIfam" id="NF011456">
    <property type="entry name" value="PRK14874.1"/>
    <property type="match status" value="1"/>
</dbReference>
<dbReference type="GO" id="GO:0046983">
    <property type="term" value="F:protein dimerization activity"/>
    <property type="evidence" value="ECO:0007669"/>
    <property type="project" value="InterPro"/>
</dbReference>
<evidence type="ECO:0000313" key="3">
    <source>
        <dbReference type="EMBL" id="RVU32333.1"/>
    </source>
</evidence>
<dbReference type="GO" id="GO:0008652">
    <property type="term" value="P:amino acid biosynthetic process"/>
    <property type="evidence" value="ECO:0007669"/>
    <property type="project" value="InterPro"/>
</dbReference>
<dbReference type="EC" id="1.2.1.11" evidence="3"/>
<protein>
    <submittedName>
        <fullName evidence="3">Aspartate-semialdehyde dehydrogenase</fullName>
        <ecNumber evidence="3">1.2.1.11</ecNumber>
    </submittedName>
</protein>
<dbReference type="SUPFAM" id="SSF51735">
    <property type="entry name" value="NAD(P)-binding Rossmann-fold domains"/>
    <property type="match status" value="1"/>
</dbReference>
<feature type="domain" description="Semialdehyde dehydrogenase NAD-binding" evidence="2">
    <location>
        <begin position="17"/>
        <end position="132"/>
    </location>
</feature>
<dbReference type="NCBIfam" id="NF005957">
    <property type="entry name" value="PRK08040.1"/>
    <property type="match status" value="1"/>
</dbReference>
<sequence length="351" mass="38254">MLYQFVVKRTRVERELDIAVVGVEGLVGESVLNLLEERHFPVGSLYVLQHGESEVDSVRFKDKSVAPQAIEAFDFSQAQIAFFAGPKELAEQYVPLAADAGCIVIDVCGAFRFEPDVPMVIAGINDDRLADYMIRNIISLPSATSTMVWSAAMAIHRAVGIEAVTITALQSVSGKGKAGVDELAKQTAQLLNARQITSDTYRKQIAFNVLPESGALLDNGFTQDEMSLLWETHRLLDDTSVAVTPSCVVVPVFHGDSAQVTVETQAYIGAEEACDIWRQSTDVELVDAVAQMDYATPVTDTVGSENVFVSRVREDAAGYQKLSFWVTADNIRVTTAKNAVLLAEQLATQFL</sequence>
<dbReference type="SUPFAM" id="SSF55347">
    <property type="entry name" value="Glyceraldehyde-3-phosphate dehydrogenase-like, C-terminal domain"/>
    <property type="match status" value="1"/>
</dbReference>
<dbReference type="InterPro" id="IPR036291">
    <property type="entry name" value="NAD(P)-bd_dom_sf"/>
</dbReference>
<dbReference type="AlphaFoldDB" id="A0A437QD71"/>
<comment type="caution">
    <text evidence="3">The sequence shown here is derived from an EMBL/GenBank/DDBJ whole genome shotgun (WGS) entry which is preliminary data.</text>
</comment>
<accession>A0A437QD71</accession>
<reference evidence="3 4" key="1">
    <citation type="submission" date="2019-01" db="EMBL/GenBank/DDBJ databases">
        <authorList>
            <person name="Chen W.-M."/>
        </authorList>
    </citation>
    <scope>NUCLEOTIDE SEQUENCE [LARGE SCALE GENOMIC DNA]</scope>
    <source>
        <strain evidence="3 4">HPM-16</strain>
    </source>
</reference>
<gene>
    <name evidence="3" type="ORF">EOE65_01385</name>
</gene>
<proteinExistence type="inferred from homology"/>
<dbReference type="Pfam" id="PF02774">
    <property type="entry name" value="Semialdhyde_dhC"/>
    <property type="match status" value="1"/>
</dbReference>
<dbReference type="PANTHER" id="PTHR46278">
    <property type="entry name" value="DEHYDROGENASE, PUTATIVE-RELATED"/>
    <property type="match status" value="1"/>
</dbReference>
<evidence type="ECO:0000259" key="2">
    <source>
        <dbReference type="SMART" id="SM00859"/>
    </source>
</evidence>
<dbReference type="Gene3D" id="3.40.50.720">
    <property type="entry name" value="NAD(P)-binding Rossmann-like Domain"/>
    <property type="match status" value="1"/>
</dbReference>
<organism evidence="3 4">
    <name type="scientific">Neptunomonas marina</name>
    <dbReference type="NCBI Taxonomy" id="1815562"/>
    <lineage>
        <taxon>Bacteria</taxon>
        <taxon>Pseudomonadati</taxon>
        <taxon>Pseudomonadota</taxon>
        <taxon>Gammaproteobacteria</taxon>
        <taxon>Oceanospirillales</taxon>
        <taxon>Oceanospirillaceae</taxon>
        <taxon>Neptunomonas</taxon>
    </lineage>
</organism>
<dbReference type="GO" id="GO:0004073">
    <property type="term" value="F:aspartate-semialdehyde dehydrogenase activity"/>
    <property type="evidence" value="ECO:0007669"/>
    <property type="project" value="UniProtKB-EC"/>
</dbReference>
<dbReference type="Gene3D" id="3.30.360.10">
    <property type="entry name" value="Dihydrodipicolinate Reductase, domain 2"/>
    <property type="match status" value="1"/>
</dbReference>
<keyword evidence="3" id="KW-0560">Oxidoreductase</keyword>
<dbReference type="Proteomes" id="UP000282818">
    <property type="component" value="Unassembled WGS sequence"/>
</dbReference>
<name>A0A437QD71_9GAMM</name>
<dbReference type="PANTHER" id="PTHR46278:SF2">
    <property type="entry name" value="ASPARTATE-SEMIALDEHYDE DEHYDROGENASE"/>
    <property type="match status" value="1"/>
</dbReference>
<comment type="similarity">
    <text evidence="1">Belongs to the aspartate-semialdehyde dehydrogenase family.</text>
</comment>
<dbReference type="InterPro" id="IPR000534">
    <property type="entry name" value="Semialdehyde_DH_NAD-bd"/>
</dbReference>
<dbReference type="CDD" id="cd17894">
    <property type="entry name" value="ASADH_USG1_N"/>
    <property type="match status" value="1"/>
</dbReference>
<dbReference type="CDD" id="cd18129">
    <property type="entry name" value="ASADH_C_USG1_like"/>
    <property type="match status" value="1"/>
</dbReference>
<dbReference type="GO" id="GO:0051287">
    <property type="term" value="F:NAD binding"/>
    <property type="evidence" value="ECO:0007669"/>
    <property type="project" value="InterPro"/>
</dbReference>
<evidence type="ECO:0000313" key="4">
    <source>
        <dbReference type="Proteomes" id="UP000282818"/>
    </source>
</evidence>
<dbReference type="InterPro" id="IPR012280">
    <property type="entry name" value="Semialdhyde_DH_dimer_dom"/>
</dbReference>
<keyword evidence="4" id="KW-1185">Reference proteome</keyword>
<dbReference type="PIRSF" id="PIRSF000148">
    <property type="entry name" value="ASA_dh"/>
    <property type="match status" value="1"/>
</dbReference>